<evidence type="ECO:0000256" key="1">
    <source>
        <dbReference type="SAM" id="MobiDB-lite"/>
    </source>
</evidence>
<dbReference type="Pfam" id="PF02116">
    <property type="entry name" value="STE2"/>
    <property type="match status" value="1"/>
</dbReference>
<feature type="transmembrane region" description="Helical" evidence="2">
    <location>
        <begin position="123"/>
        <end position="144"/>
    </location>
</feature>
<feature type="transmembrane region" description="Helical" evidence="2">
    <location>
        <begin position="156"/>
        <end position="182"/>
    </location>
</feature>
<dbReference type="GO" id="GO:0004932">
    <property type="term" value="F:mating-type factor pheromone receptor activity"/>
    <property type="evidence" value="ECO:0007669"/>
    <property type="project" value="InterPro"/>
</dbReference>
<dbReference type="PRINTS" id="PR00250">
    <property type="entry name" value="GPCRSTE2"/>
</dbReference>
<protein>
    <recommendedName>
        <fullName evidence="5">Pheromone alpha factor receptor</fullName>
    </recommendedName>
</protein>
<evidence type="ECO:0000256" key="2">
    <source>
        <dbReference type="SAM" id="Phobius"/>
    </source>
</evidence>
<dbReference type="EMBL" id="LN891038">
    <property type="protein sequence ID" value="CUS10850.1"/>
    <property type="molecule type" value="Genomic_DNA"/>
</dbReference>
<keyword evidence="2" id="KW-0472">Membrane</keyword>
<reference evidence="3" key="1">
    <citation type="submission" date="2015-10" db="EMBL/GenBank/DDBJ databases">
        <authorList>
            <person name="Regsiter A."/>
            <person name="william w."/>
        </authorList>
    </citation>
    <scope>NUCLEOTIDE SEQUENCE</scope>
    <source>
        <strain evidence="3">Montdore</strain>
    </source>
</reference>
<evidence type="ECO:0008006" key="5">
    <source>
        <dbReference type="Google" id="ProtNLM"/>
    </source>
</evidence>
<dbReference type="InterPro" id="IPR027458">
    <property type="entry name" value="STE2_TM1-TM2_sf"/>
</dbReference>
<dbReference type="PANTHER" id="PTHR28009:SF1">
    <property type="entry name" value="PHEROMONE ALPHA FACTOR RECEPTOR"/>
    <property type="match status" value="1"/>
</dbReference>
<evidence type="ECO:0000313" key="3">
    <source>
        <dbReference type="EMBL" id="CUS10850.1"/>
    </source>
</evidence>
<keyword evidence="4" id="KW-1185">Reference proteome</keyword>
<keyword evidence="2" id="KW-1133">Transmembrane helix</keyword>
<evidence type="ECO:0000313" key="4">
    <source>
        <dbReference type="Proteomes" id="UP001412239"/>
    </source>
</evidence>
<proteinExistence type="predicted"/>
<dbReference type="Gene3D" id="1.10.287.920">
    <property type="entry name" value="Pheromone alpha factor receptor"/>
    <property type="match status" value="1"/>
</dbReference>
<feature type="transmembrane region" description="Helical" evidence="2">
    <location>
        <begin position="77"/>
        <end position="103"/>
    </location>
</feature>
<accession>A0A292PWJ3</accession>
<sequence length="372" mass="40758">MEQTPVYERPGFNPHKQNVTFFNPDGSTVTVGLHELDAMFTNSIRVAVVFASQIGACALLFVVMAMVTKSEKRRAIFYINLSSLVLVIIRSVLQILYFVGPWAETYNYVAYYYEDIPHSDRLISIWAGIIQLILNACILLSLILQVRVVYAVSPKLNTVMTVVSCALAGTSIGFFLTVIIQISRAILKGVAYDGWVYKVHRGVFAGTIAFFSFIFIFKLALSIRRRKALGLRGFGPLRIIFIMGCQTMIVPGKTRSIFAALENGVGFEGMSSLTATLAAISLPLSSMWAAARTDTPAPESVPRDGYRQFGSGGSSLGRPNPPSGGRSVDMSTIDSARHDPLVLHVDRTFSVESSPISQSQAGLCRERGFEFA</sequence>
<dbReference type="GO" id="GO:0038038">
    <property type="term" value="C:G protein-coupled receptor homodimeric complex"/>
    <property type="evidence" value="ECO:0007669"/>
    <property type="project" value="TreeGrafter"/>
</dbReference>
<feature type="transmembrane region" description="Helical" evidence="2">
    <location>
        <begin position="233"/>
        <end position="250"/>
    </location>
</feature>
<organism evidence="3 4">
    <name type="scientific">Tuber aestivum</name>
    <name type="common">summer truffle</name>
    <dbReference type="NCBI Taxonomy" id="59557"/>
    <lineage>
        <taxon>Eukaryota</taxon>
        <taxon>Fungi</taxon>
        <taxon>Dikarya</taxon>
        <taxon>Ascomycota</taxon>
        <taxon>Pezizomycotina</taxon>
        <taxon>Pezizomycetes</taxon>
        <taxon>Pezizales</taxon>
        <taxon>Tuberaceae</taxon>
        <taxon>Tuber</taxon>
    </lineage>
</organism>
<dbReference type="CDD" id="cd14939">
    <property type="entry name" value="7tmD_STE2"/>
    <property type="match status" value="1"/>
</dbReference>
<dbReference type="Proteomes" id="UP001412239">
    <property type="component" value="Unassembled WGS sequence"/>
</dbReference>
<feature type="transmembrane region" description="Helical" evidence="2">
    <location>
        <begin position="44"/>
        <end position="65"/>
    </location>
</feature>
<name>A0A292PWJ3_9PEZI</name>
<dbReference type="PANTHER" id="PTHR28009">
    <property type="entry name" value="PHEROMONE ALPHA FACTOR RECEPTOR"/>
    <property type="match status" value="1"/>
</dbReference>
<dbReference type="InterPro" id="IPR000366">
    <property type="entry name" value="GPCR_STE2"/>
</dbReference>
<gene>
    <name evidence="3" type="ORF">GSTUAT00005123001</name>
</gene>
<feature type="region of interest" description="Disordered" evidence="1">
    <location>
        <begin position="295"/>
        <end position="331"/>
    </location>
</feature>
<dbReference type="AlphaFoldDB" id="A0A292PWJ3"/>
<feature type="transmembrane region" description="Helical" evidence="2">
    <location>
        <begin position="202"/>
        <end position="221"/>
    </location>
</feature>
<keyword evidence="2" id="KW-0812">Transmembrane</keyword>
<dbReference type="GO" id="GO:0000750">
    <property type="term" value="P:pheromone-dependent signal transduction involved in conjugation with cellular fusion"/>
    <property type="evidence" value="ECO:0007669"/>
    <property type="project" value="TreeGrafter"/>
</dbReference>